<evidence type="ECO:0000313" key="4">
    <source>
        <dbReference type="Proteomes" id="UP000323142"/>
    </source>
</evidence>
<evidence type="ECO:0000256" key="1">
    <source>
        <dbReference type="ARBA" id="ARBA00022729"/>
    </source>
</evidence>
<dbReference type="InterPro" id="IPR027385">
    <property type="entry name" value="Beta-barrel_OMP"/>
</dbReference>
<gene>
    <name evidence="3" type="ORF">F0L46_13350</name>
</gene>
<dbReference type="AlphaFoldDB" id="A0A5B2VEG4"/>
<dbReference type="Proteomes" id="UP000323142">
    <property type="component" value="Unassembled WGS sequence"/>
</dbReference>
<feature type="domain" description="Outer membrane protein beta-barrel" evidence="2">
    <location>
        <begin position="18"/>
        <end position="233"/>
    </location>
</feature>
<keyword evidence="4" id="KW-1185">Reference proteome</keyword>
<protein>
    <submittedName>
        <fullName evidence="3">Porin family protein</fullName>
    </submittedName>
</protein>
<reference evidence="3 4" key="1">
    <citation type="submission" date="2019-09" db="EMBL/GenBank/DDBJ databases">
        <title>Salinarimonas rosea gen. nov., sp. nov., a new member of the a-2 subgroup of the Proteobacteria.</title>
        <authorList>
            <person name="Liu J."/>
        </authorList>
    </citation>
    <scope>NUCLEOTIDE SEQUENCE [LARGE SCALE GENOMIC DNA]</scope>
    <source>
        <strain evidence="3 4">BN140002</strain>
    </source>
</reference>
<dbReference type="InterPro" id="IPR011250">
    <property type="entry name" value="OMP/PagP_B-barrel"/>
</dbReference>
<reference evidence="3 4" key="2">
    <citation type="submission" date="2019-09" db="EMBL/GenBank/DDBJ databases">
        <authorList>
            <person name="Jin C."/>
        </authorList>
    </citation>
    <scope>NUCLEOTIDE SEQUENCE [LARGE SCALE GENOMIC DNA]</scope>
    <source>
        <strain evidence="3 4">BN140002</strain>
    </source>
</reference>
<dbReference type="SUPFAM" id="SSF56925">
    <property type="entry name" value="OMPA-like"/>
    <property type="match status" value="1"/>
</dbReference>
<accession>A0A5B2VEG4</accession>
<dbReference type="Pfam" id="PF13505">
    <property type="entry name" value="OMP_b-brl"/>
    <property type="match status" value="1"/>
</dbReference>
<comment type="caution">
    <text evidence="3">The sequence shown here is derived from an EMBL/GenBank/DDBJ whole genome shotgun (WGS) entry which is preliminary data.</text>
</comment>
<dbReference type="Gene3D" id="2.40.160.20">
    <property type="match status" value="1"/>
</dbReference>
<name>A0A5B2VEG4_9HYPH</name>
<organism evidence="3 4">
    <name type="scientific">Salinarimonas soli</name>
    <dbReference type="NCBI Taxonomy" id="1638099"/>
    <lineage>
        <taxon>Bacteria</taxon>
        <taxon>Pseudomonadati</taxon>
        <taxon>Pseudomonadota</taxon>
        <taxon>Alphaproteobacteria</taxon>
        <taxon>Hyphomicrobiales</taxon>
        <taxon>Salinarimonadaceae</taxon>
        <taxon>Salinarimonas</taxon>
    </lineage>
</organism>
<evidence type="ECO:0000313" key="3">
    <source>
        <dbReference type="EMBL" id="KAA2236749.1"/>
    </source>
</evidence>
<keyword evidence="1" id="KW-0732">Signal</keyword>
<dbReference type="OrthoDB" id="5643626at2"/>
<evidence type="ECO:0000259" key="2">
    <source>
        <dbReference type="Pfam" id="PF13505"/>
    </source>
</evidence>
<sequence length="250" mass="26979">MPPRTCCRPRPPLRETLAPVADTEFAAGWYLRGDVGYVHPGNVTEAAYGEPTPPMVHPKLSDAWSVGGGIGYRVNSWLRFDATVDYRIGSTFKGRNSGTGFVRGYSQESADFEATTALANAYVDLGTWSGITPYLGAGIGLSSTLFRNYVSQVVYFDGTPVPPFGYPGKRTNQLAYALMAGVGIDLGSGATLDVGYRYVHLGEVATRLDAFNVGTKMKDIDAHEIRAGLRWEFARPAPAVLAQAPVSARY</sequence>
<proteinExistence type="predicted"/>
<dbReference type="EMBL" id="VUOA01000023">
    <property type="protein sequence ID" value="KAA2236749.1"/>
    <property type="molecule type" value="Genomic_DNA"/>
</dbReference>